<evidence type="ECO:0000313" key="19">
    <source>
        <dbReference type="Proteomes" id="UP000749293"/>
    </source>
</evidence>
<feature type="compositionally biased region" description="Low complexity" evidence="16">
    <location>
        <begin position="153"/>
        <end position="167"/>
    </location>
</feature>
<dbReference type="Gene3D" id="1.10.10.10">
    <property type="entry name" value="Winged helix-like DNA-binding domain superfamily/Winged helix DNA-binding domain"/>
    <property type="match status" value="1"/>
</dbReference>
<comment type="subunit">
    <text evidence="15">Component of the Smc5-Smc6 complex.</text>
</comment>
<dbReference type="AlphaFoldDB" id="A0A9P4YVU6"/>
<comment type="function">
    <text evidence="15">Acts in a DNA repair pathway for removal of UV-induced DNA damage that is distinct from classical nucleotide excision repair and in repair of ionizing radiation damage. Functions in homologous recombination repair of DNA double strand breaks and in recovery of stalled replication forks.</text>
</comment>
<evidence type="ECO:0000259" key="17">
    <source>
        <dbReference type="Pfam" id="PF08746"/>
    </source>
</evidence>
<comment type="caution">
    <text evidence="18">The sequence shown here is derived from an EMBL/GenBank/DDBJ whole genome shotgun (WGS) entry which is preliminary data.</text>
</comment>
<dbReference type="GO" id="GO:0008270">
    <property type="term" value="F:zinc ion binding"/>
    <property type="evidence" value="ECO:0007669"/>
    <property type="project" value="UniProtKB-KW"/>
</dbReference>
<evidence type="ECO:0000256" key="9">
    <source>
        <dbReference type="ARBA" id="ARBA00022771"/>
    </source>
</evidence>
<feature type="region of interest" description="Disordered" evidence="16">
    <location>
        <begin position="305"/>
        <end position="357"/>
    </location>
</feature>
<protein>
    <recommendedName>
        <fullName evidence="5 15">Non-structural maintenance of chromosomes element 1 homolog</fullName>
        <ecNumber evidence="4 15">2.3.2.27</ecNumber>
    </recommendedName>
</protein>
<keyword evidence="14 15" id="KW-0539">Nucleus</keyword>
<dbReference type="EMBL" id="JAANYQ010000005">
    <property type="protein sequence ID" value="KAF4123780.1"/>
    <property type="molecule type" value="Genomic_DNA"/>
</dbReference>
<evidence type="ECO:0000256" key="13">
    <source>
        <dbReference type="ARBA" id="ARBA00023204"/>
    </source>
</evidence>
<keyword evidence="9 15" id="KW-0863">Zinc-finger</keyword>
<evidence type="ECO:0000256" key="12">
    <source>
        <dbReference type="ARBA" id="ARBA00023172"/>
    </source>
</evidence>
<evidence type="ECO:0000256" key="8">
    <source>
        <dbReference type="ARBA" id="ARBA00022763"/>
    </source>
</evidence>
<dbReference type="GO" id="GO:0061630">
    <property type="term" value="F:ubiquitin protein ligase activity"/>
    <property type="evidence" value="ECO:0007669"/>
    <property type="project" value="UniProtKB-EC"/>
</dbReference>
<dbReference type="GeneID" id="55971721"/>
<accession>A0A9P4YVU6</accession>
<comment type="similarity">
    <text evidence="3 15">Belongs to the NSE1 family.</text>
</comment>
<feature type="compositionally biased region" description="Acidic residues" evidence="16">
    <location>
        <begin position="332"/>
        <end position="348"/>
    </location>
</feature>
<keyword evidence="12 15" id="KW-0233">DNA recombination</keyword>
<gene>
    <name evidence="18" type="ORF">GMORB2_5496</name>
</gene>
<dbReference type="PANTHER" id="PTHR20973">
    <property type="entry name" value="NON-SMC ELEMENT 1-RELATED"/>
    <property type="match status" value="1"/>
</dbReference>
<evidence type="ECO:0000256" key="1">
    <source>
        <dbReference type="ARBA" id="ARBA00000900"/>
    </source>
</evidence>
<dbReference type="Proteomes" id="UP000749293">
    <property type="component" value="Unassembled WGS sequence"/>
</dbReference>
<keyword evidence="6 15" id="KW-0808">Transferase</keyword>
<sequence>MEELLDPNYGPGHRAFVQSLLARGTMSYDEARPVIAAIWTALEAGACGAGADDSREYAAADVTEQYFLDYIDIARQAVSLFDYDIRTTLHQRTKKRVYVLVNTTSDPQTQLATTYSPGELSFIKRLLDAMFETYNTPRMEVMALTQMQAMKLSRPAPSSSRRQSAQQNPQDDDVEGGGGAAAVDRGLKHGEVEDVLASLVDGGWLERSREKFYSLTPRGLLELRPWLVETYNDPDAEADEWQRVKFCVACKDILTYGLRCADPSCVFRLHDTCQDAFWRVHPGGRCPRCKKDWAGTSYVGERAVTQTEAFQRGRRRPRPAAAASPRISHNGDDDDDDDDDDDEDEEGDAVPKTEDED</sequence>
<dbReference type="EC" id="2.3.2.27" evidence="4 15"/>
<dbReference type="Gene3D" id="3.90.1150.220">
    <property type="match status" value="1"/>
</dbReference>
<evidence type="ECO:0000256" key="7">
    <source>
        <dbReference type="ARBA" id="ARBA00022723"/>
    </source>
</evidence>
<feature type="region of interest" description="Disordered" evidence="16">
    <location>
        <begin position="152"/>
        <end position="182"/>
    </location>
</feature>
<comment type="subcellular location">
    <subcellularLocation>
        <location evidence="2 15">Nucleus</location>
    </subcellularLocation>
</comment>
<evidence type="ECO:0000256" key="11">
    <source>
        <dbReference type="ARBA" id="ARBA00022833"/>
    </source>
</evidence>
<dbReference type="InterPro" id="IPR014857">
    <property type="entry name" value="Nse1_RING_C4HC3-type"/>
</dbReference>
<dbReference type="Pfam" id="PF08746">
    <property type="entry name" value="zf-RING-like"/>
    <property type="match status" value="1"/>
</dbReference>
<comment type="catalytic activity">
    <reaction evidence="1 15">
        <text>S-ubiquitinyl-[E2 ubiquitin-conjugating enzyme]-L-cysteine + [acceptor protein]-L-lysine = [E2 ubiquitin-conjugating enzyme]-L-cysteine + N(6)-ubiquitinyl-[acceptor protein]-L-lysine.</text>
        <dbReference type="EC" id="2.3.2.27"/>
    </reaction>
</comment>
<dbReference type="GO" id="GO:0000724">
    <property type="term" value="P:double-strand break repair via homologous recombination"/>
    <property type="evidence" value="ECO:0007669"/>
    <property type="project" value="TreeGrafter"/>
</dbReference>
<dbReference type="GO" id="GO:0005634">
    <property type="term" value="C:nucleus"/>
    <property type="evidence" value="ECO:0007669"/>
    <property type="project" value="UniProtKB-SubCell"/>
</dbReference>
<keyword evidence="19" id="KW-1185">Reference proteome</keyword>
<evidence type="ECO:0000256" key="3">
    <source>
        <dbReference type="ARBA" id="ARBA00010258"/>
    </source>
</evidence>
<organism evidence="18 19">
    <name type="scientific">Geosmithia morbida</name>
    <dbReference type="NCBI Taxonomy" id="1094350"/>
    <lineage>
        <taxon>Eukaryota</taxon>
        <taxon>Fungi</taxon>
        <taxon>Dikarya</taxon>
        <taxon>Ascomycota</taxon>
        <taxon>Pezizomycotina</taxon>
        <taxon>Sordariomycetes</taxon>
        <taxon>Hypocreomycetidae</taxon>
        <taxon>Hypocreales</taxon>
        <taxon>Bionectriaceae</taxon>
        <taxon>Geosmithia</taxon>
    </lineage>
</organism>
<feature type="domain" description="Non-structural maintenance of chromosomes element 1 RING C4HC3-type" evidence="17">
    <location>
        <begin position="247"/>
        <end position="289"/>
    </location>
</feature>
<name>A0A9P4YVU6_9HYPO</name>
<evidence type="ECO:0000256" key="14">
    <source>
        <dbReference type="ARBA" id="ARBA00023242"/>
    </source>
</evidence>
<dbReference type="RefSeq" id="XP_035322432.1">
    <property type="nucleotide sequence ID" value="XM_035467466.1"/>
</dbReference>
<dbReference type="InterPro" id="IPR013083">
    <property type="entry name" value="Znf_RING/FYVE/PHD"/>
</dbReference>
<dbReference type="Pfam" id="PF07574">
    <property type="entry name" value="SMC_Nse1"/>
    <property type="match status" value="1"/>
</dbReference>
<dbReference type="OrthoDB" id="185455at2759"/>
<keyword evidence="11 15" id="KW-0862">Zinc</keyword>
<keyword evidence="7 15" id="KW-0479">Metal-binding</keyword>
<evidence type="ECO:0000256" key="4">
    <source>
        <dbReference type="ARBA" id="ARBA00012483"/>
    </source>
</evidence>
<evidence type="ECO:0000313" key="18">
    <source>
        <dbReference type="EMBL" id="KAF4123780.1"/>
    </source>
</evidence>
<evidence type="ECO:0000256" key="5">
    <source>
        <dbReference type="ARBA" id="ARBA00019422"/>
    </source>
</evidence>
<dbReference type="Gene3D" id="3.30.40.10">
    <property type="entry name" value="Zinc/RING finger domain, C3HC4 (zinc finger)"/>
    <property type="match status" value="1"/>
</dbReference>
<dbReference type="GO" id="GO:0030915">
    <property type="term" value="C:Smc5-Smc6 complex"/>
    <property type="evidence" value="ECO:0007669"/>
    <property type="project" value="UniProtKB-UniRule"/>
</dbReference>
<evidence type="ECO:0000256" key="10">
    <source>
        <dbReference type="ARBA" id="ARBA00022786"/>
    </source>
</evidence>
<keyword evidence="8 15" id="KW-0227">DNA damage</keyword>
<keyword evidence="13 15" id="KW-0234">DNA repair</keyword>
<dbReference type="PANTHER" id="PTHR20973:SF0">
    <property type="entry name" value="NON-STRUCTURAL MAINTENANCE OF CHROMOSOMES ELEMENT 1 HOMOLOG"/>
    <property type="match status" value="1"/>
</dbReference>
<evidence type="ECO:0000256" key="6">
    <source>
        <dbReference type="ARBA" id="ARBA00022679"/>
    </source>
</evidence>
<evidence type="ECO:0000256" key="16">
    <source>
        <dbReference type="SAM" id="MobiDB-lite"/>
    </source>
</evidence>
<proteinExistence type="inferred from homology"/>
<dbReference type="InterPro" id="IPR011513">
    <property type="entry name" value="Nse1"/>
</dbReference>
<evidence type="ECO:0000256" key="15">
    <source>
        <dbReference type="RuleBase" id="RU368018"/>
    </source>
</evidence>
<reference evidence="18" key="1">
    <citation type="submission" date="2020-03" db="EMBL/GenBank/DDBJ databases">
        <title>Site-based positive gene gene selection in Geosmithia morbida across the United States reveals a broad range of putative effectors and factors for local host and environmental adapation.</title>
        <authorList>
            <person name="Onufrak A."/>
            <person name="Murdoch R.W."/>
            <person name="Gazis R."/>
            <person name="Huff M."/>
            <person name="Staton M."/>
            <person name="Klingeman W."/>
            <person name="Hadziabdic D."/>
        </authorList>
    </citation>
    <scope>NUCLEOTIDE SEQUENCE</scope>
    <source>
        <strain evidence="18">1262</strain>
    </source>
</reference>
<dbReference type="InterPro" id="IPR036388">
    <property type="entry name" value="WH-like_DNA-bd_sf"/>
</dbReference>
<evidence type="ECO:0000256" key="2">
    <source>
        <dbReference type="ARBA" id="ARBA00004123"/>
    </source>
</evidence>
<keyword evidence="10 15" id="KW-0833">Ubl conjugation pathway</keyword>